<dbReference type="Pfam" id="PF01042">
    <property type="entry name" value="Ribonuc_L-PSP"/>
    <property type="match status" value="1"/>
</dbReference>
<accession>A0A1H7EZX1</accession>
<evidence type="ECO:0000313" key="1">
    <source>
        <dbReference type="EMBL" id="SEK19456.1"/>
    </source>
</evidence>
<dbReference type="EMBL" id="FOAS01000001">
    <property type="protein sequence ID" value="SEK19456.1"/>
    <property type="molecule type" value="Genomic_DNA"/>
</dbReference>
<dbReference type="RefSeq" id="WP_074863989.1">
    <property type="nucleotide sequence ID" value="NZ_FOAS01000001.1"/>
</dbReference>
<organism evidence="1 2">
    <name type="scientific">Atopomonas hussainii</name>
    <dbReference type="NCBI Taxonomy" id="1429083"/>
    <lineage>
        <taxon>Bacteria</taxon>
        <taxon>Pseudomonadati</taxon>
        <taxon>Pseudomonadota</taxon>
        <taxon>Gammaproteobacteria</taxon>
        <taxon>Pseudomonadales</taxon>
        <taxon>Pseudomonadaceae</taxon>
        <taxon>Atopomonas</taxon>
    </lineage>
</organism>
<dbReference type="Proteomes" id="UP000185766">
    <property type="component" value="Unassembled WGS sequence"/>
</dbReference>
<dbReference type="PANTHER" id="PTHR47328">
    <property type="match status" value="1"/>
</dbReference>
<sequence>MSVQRLRTEKRFSEIVIHNGTVYLAGQLAENLDGDIVAQSQETLASVDQFLAEAGTDKSKVLSVTIYVKDMDAHYAGMNQVYDAWVAEGCAPARACVAAAMYDPRVLVEMTVIAAL</sequence>
<protein>
    <submittedName>
        <fullName evidence="1">Enamine deaminase RidA, house cleaning of reactive enamine intermediates, YjgF/YER057c/UK114 family</fullName>
    </submittedName>
</protein>
<name>A0A1H7EZX1_9GAMM</name>
<proteinExistence type="predicted"/>
<dbReference type="AlphaFoldDB" id="A0A1H7EZX1"/>
<dbReference type="Gene3D" id="3.30.1330.40">
    <property type="entry name" value="RutC-like"/>
    <property type="match status" value="1"/>
</dbReference>
<gene>
    <name evidence="1" type="ORF">SAMN05216214_10156</name>
</gene>
<dbReference type="PANTHER" id="PTHR47328:SF1">
    <property type="entry name" value="RUTC FAMILY PROTEIN YOAB"/>
    <property type="match status" value="1"/>
</dbReference>
<dbReference type="SUPFAM" id="SSF55298">
    <property type="entry name" value="YjgF-like"/>
    <property type="match status" value="1"/>
</dbReference>
<dbReference type="InterPro" id="IPR035959">
    <property type="entry name" value="RutC-like_sf"/>
</dbReference>
<dbReference type="InterPro" id="IPR035709">
    <property type="entry name" value="YoaB-like"/>
</dbReference>
<dbReference type="CDD" id="cd06150">
    <property type="entry name" value="YjgF_YER057c_UK114_like_2"/>
    <property type="match status" value="1"/>
</dbReference>
<dbReference type="InterPro" id="IPR006175">
    <property type="entry name" value="YjgF/YER057c/UK114"/>
</dbReference>
<dbReference type="STRING" id="1429083.GCA_001885685_00562"/>
<reference evidence="1 2" key="1">
    <citation type="submission" date="2016-10" db="EMBL/GenBank/DDBJ databases">
        <authorList>
            <person name="de Groot N.N."/>
        </authorList>
    </citation>
    <scope>NUCLEOTIDE SEQUENCE [LARGE SCALE GENOMIC DNA]</scope>
    <source>
        <strain evidence="1 2">JCM 19513</strain>
    </source>
</reference>
<keyword evidence="2" id="KW-1185">Reference proteome</keyword>
<evidence type="ECO:0000313" key="2">
    <source>
        <dbReference type="Proteomes" id="UP000185766"/>
    </source>
</evidence>